<evidence type="ECO:0000256" key="7">
    <source>
        <dbReference type="ARBA" id="ARBA00023016"/>
    </source>
</evidence>
<evidence type="ECO:0000256" key="1">
    <source>
        <dbReference type="ARBA" id="ARBA00022490"/>
    </source>
</evidence>
<feature type="domain" description="J" evidence="12">
    <location>
        <begin position="10"/>
        <end position="75"/>
    </location>
</feature>
<dbReference type="SUPFAM" id="SSF57938">
    <property type="entry name" value="DnaJ/Hsp40 cysteine-rich domain"/>
    <property type="match status" value="1"/>
</dbReference>
<dbReference type="InterPro" id="IPR036410">
    <property type="entry name" value="HSP_DnaJ_Cys-rich_dom_sf"/>
</dbReference>
<feature type="region of interest" description="Disordered" evidence="11">
    <location>
        <begin position="34"/>
        <end position="97"/>
    </location>
</feature>
<keyword evidence="1 9" id="KW-0963">Cytoplasm</keyword>
<feature type="binding site" evidence="9">
    <location>
        <position position="221"/>
    </location>
    <ligand>
        <name>Zn(2+)</name>
        <dbReference type="ChEBI" id="CHEBI:29105"/>
        <label>1</label>
    </ligand>
</feature>
<feature type="binding site" evidence="9">
    <location>
        <position position="187"/>
    </location>
    <ligand>
        <name>Zn(2+)</name>
        <dbReference type="ChEBI" id="CHEBI:29105"/>
        <label>2</label>
    </ligand>
</feature>
<dbReference type="Gene3D" id="2.60.260.20">
    <property type="entry name" value="Urease metallochaperone UreE, N-terminal domain"/>
    <property type="match status" value="2"/>
</dbReference>
<dbReference type="EMBL" id="JAAMOZ010000003">
    <property type="protein sequence ID" value="NIH58370.1"/>
    <property type="molecule type" value="Genomic_DNA"/>
</dbReference>
<dbReference type="PANTHER" id="PTHR43096:SF54">
    <property type="entry name" value="CHAPERONE PROTEIN DNAJ 1"/>
    <property type="match status" value="1"/>
</dbReference>
<dbReference type="InterPro" id="IPR036869">
    <property type="entry name" value="J_dom_sf"/>
</dbReference>
<dbReference type="InterPro" id="IPR001623">
    <property type="entry name" value="DnaJ_domain"/>
</dbReference>
<keyword evidence="3 9" id="KW-0479">Metal-binding</keyword>
<evidence type="ECO:0000256" key="3">
    <source>
        <dbReference type="ARBA" id="ARBA00022723"/>
    </source>
</evidence>
<feature type="binding site" evidence="9">
    <location>
        <position position="207"/>
    </location>
    <ligand>
        <name>Zn(2+)</name>
        <dbReference type="ChEBI" id="CHEBI:29105"/>
        <label>2</label>
    </ligand>
</feature>
<dbReference type="PANTHER" id="PTHR43096">
    <property type="entry name" value="DNAJ HOMOLOG 1, MITOCHONDRIAL-RELATED"/>
    <property type="match status" value="1"/>
</dbReference>
<keyword evidence="4 9" id="KW-0677">Repeat</keyword>
<dbReference type="Gene3D" id="2.10.230.10">
    <property type="entry name" value="Heat shock protein DnaJ, cysteine-rich domain"/>
    <property type="match status" value="1"/>
</dbReference>
<protein>
    <recommendedName>
        <fullName evidence="9">Chaperone protein DnaJ</fullName>
    </recommendedName>
</protein>
<organism evidence="14 15">
    <name type="scientific">Brooklawnia cerclae</name>
    <dbReference type="NCBI Taxonomy" id="349934"/>
    <lineage>
        <taxon>Bacteria</taxon>
        <taxon>Bacillati</taxon>
        <taxon>Actinomycetota</taxon>
        <taxon>Actinomycetes</taxon>
        <taxon>Propionibacteriales</taxon>
        <taxon>Propionibacteriaceae</taxon>
        <taxon>Brooklawnia</taxon>
    </lineage>
</organism>
<feature type="compositionally biased region" description="Basic and acidic residues" evidence="11">
    <location>
        <begin position="34"/>
        <end position="75"/>
    </location>
</feature>
<sequence>MSSRDWLEKDYYKVLGVSKDAKPEQIKKAFRKIARENHPDQHPGDKAAEQRFKEASEAHDILSDPQKRREYDDQRSLFGGGSSFHFPRGGQASTAHASGEDVFRTVSDTGLGDLFSNLFGQATSPTRRASGRGPRRGADVEGEVTIGFNESVEGATVGVQMISEDACPACHGTGAKAGTSPRVCPTCQGSGMQQSTSGGVFQVAEPCRECHGRGLIVDDPCEVCHGSGRSQSRHTMQVRIPAGVIDGQKIRIKGKGSAGENGGAAGDLYVVVHVRPHPVFGRQGDNLTVTVPVTFAEAALGAEIEVPTIEGSTVKLRVPAGTPNGRTFRVRGRGVARSAGAQSSGTRGDLLVTIEVQVPGSLSNAAREALEAYAGAAGEPNPRAGLLARAR</sequence>
<feature type="repeat" description="CXXCXGXG motif" evidence="9">
    <location>
        <begin position="221"/>
        <end position="228"/>
    </location>
</feature>
<keyword evidence="5 9" id="KW-0863">Zinc-finger</keyword>
<dbReference type="InterPro" id="IPR002939">
    <property type="entry name" value="DnaJ_C"/>
</dbReference>
<gene>
    <name evidence="9" type="primary">dnaJ</name>
    <name evidence="14" type="ORF">FB473_003065</name>
</gene>
<feature type="repeat" description="CXXCXGXG motif" evidence="9">
    <location>
        <begin position="167"/>
        <end position="174"/>
    </location>
</feature>
<evidence type="ECO:0000256" key="5">
    <source>
        <dbReference type="ARBA" id="ARBA00022771"/>
    </source>
</evidence>
<keyword evidence="8 9" id="KW-0143">Chaperone</keyword>
<feature type="binding site" evidence="9">
    <location>
        <position position="184"/>
    </location>
    <ligand>
        <name>Zn(2+)</name>
        <dbReference type="ChEBI" id="CHEBI:29105"/>
        <label>2</label>
    </ligand>
</feature>
<dbReference type="SMART" id="SM00271">
    <property type="entry name" value="DnaJ"/>
    <property type="match status" value="1"/>
</dbReference>
<dbReference type="InterPro" id="IPR018253">
    <property type="entry name" value="DnaJ_domain_CS"/>
</dbReference>
<evidence type="ECO:0000259" key="12">
    <source>
        <dbReference type="PROSITE" id="PS50076"/>
    </source>
</evidence>
<dbReference type="CDD" id="cd06257">
    <property type="entry name" value="DnaJ"/>
    <property type="match status" value="1"/>
</dbReference>
<keyword evidence="2 9" id="KW-0235">DNA replication</keyword>
<dbReference type="Pfam" id="PF00226">
    <property type="entry name" value="DnaJ"/>
    <property type="match status" value="1"/>
</dbReference>
<evidence type="ECO:0000256" key="8">
    <source>
        <dbReference type="ARBA" id="ARBA00023186"/>
    </source>
</evidence>
<feature type="binding site" evidence="9">
    <location>
        <position position="167"/>
    </location>
    <ligand>
        <name>Zn(2+)</name>
        <dbReference type="ChEBI" id="CHEBI:29105"/>
        <label>1</label>
    </ligand>
</feature>
<evidence type="ECO:0000256" key="10">
    <source>
        <dbReference type="PROSITE-ProRule" id="PRU00546"/>
    </source>
</evidence>
<feature type="binding site" evidence="9">
    <location>
        <position position="210"/>
    </location>
    <ligand>
        <name>Zn(2+)</name>
        <dbReference type="ChEBI" id="CHEBI:29105"/>
        <label>2</label>
    </ligand>
</feature>
<dbReference type="Proteomes" id="UP000749311">
    <property type="component" value="Unassembled WGS sequence"/>
</dbReference>
<dbReference type="SUPFAM" id="SSF49493">
    <property type="entry name" value="HSP40/DnaJ peptide-binding domain"/>
    <property type="match status" value="2"/>
</dbReference>
<evidence type="ECO:0000256" key="11">
    <source>
        <dbReference type="SAM" id="MobiDB-lite"/>
    </source>
</evidence>
<dbReference type="InterPro" id="IPR001305">
    <property type="entry name" value="HSP_DnaJ_Cys-rich_dom"/>
</dbReference>
<keyword evidence="6 9" id="KW-0862">Zinc</keyword>
<feature type="zinc finger region" description="CR-type" evidence="10">
    <location>
        <begin position="154"/>
        <end position="233"/>
    </location>
</feature>
<dbReference type="Pfam" id="PF00684">
    <property type="entry name" value="DnaJ_CXXCXGXG"/>
    <property type="match status" value="1"/>
</dbReference>
<dbReference type="NCBIfam" id="TIGR02349">
    <property type="entry name" value="DnaJ_bact"/>
    <property type="match status" value="1"/>
</dbReference>
<feature type="repeat" description="CXXCXGXG motif" evidence="9">
    <location>
        <begin position="207"/>
        <end position="214"/>
    </location>
</feature>
<dbReference type="HAMAP" id="MF_01152">
    <property type="entry name" value="DnaJ"/>
    <property type="match status" value="1"/>
</dbReference>
<dbReference type="Pfam" id="PF01556">
    <property type="entry name" value="DnaJ_C"/>
    <property type="match status" value="1"/>
</dbReference>
<proteinExistence type="inferred from homology"/>
<feature type="binding site" evidence="9">
    <location>
        <position position="224"/>
    </location>
    <ligand>
        <name>Zn(2+)</name>
        <dbReference type="ChEBI" id="CHEBI:29105"/>
        <label>1</label>
    </ligand>
</feature>
<comment type="similarity">
    <text evidence="9">Belongs to the DnaJ family.</text>
</comment>
<comment type="subcellular location">
    <subcellularLocation>
        <location evidence="9">Cytoplasm</location>
    </subcellularLocation>
</comment>
<dbReference type="PROSITE" id="PS51188">
    <property type="entry name" value="ZF_CR"/>
    <property type="match status" value="1"/>
</dbReference>
<comment type="function">
    <text evidence="9">Participates actively in the response to hyperosmotic and heat shock by preventing the aggregation of stress-denatured proteins and by disaggregating proteins, also in an autonomous, DnaK-independent fashion. Unfolded proteins bind initially to DnaJ; upon interaction with the DnaJ-bound protein, DnaK hydrolyzes its bound ATP, resulting in the formation of a stable complex. GrpE releases ADP from DnaK; ATP binding to DnaK triggers the release of the substrate protein, thus completing the reaction cycle. Several rounds of ATP-dependent interactions between DnaJ, DnaK and GrpE are required for fully efficient folding. Also involved, together with DnaK and GrpE, in the DNA replication of plasmids through activation of initiation proteins.</text>
</comment>
<accession>A0ABX0SIZ1</accession>
<dbReference type="SUPFAM" id="SSF46565">
    <property type="entry name" value="Chaperone J-domain"/>
    <property type="match status" value="1"/>
</dbReference>
<dbReference type="Gene3D" id="1.10.287.110">
    <property type="entry name" value="DnaJ domain"/>
    <property type="match status" value="1"/>
</dbReference>
<dbReference type="RefSeq" id="WP_167170633.1">
    <property type="nucleotide sequence ID" value="NZ_BAAAOO010000004.1"/>
</dbReference>
<dbReference type="NCBIfam" id="NF008035">
    <property type="entry name" value="PRK10767.1"/>
    <property type="match status" value="1"/>
</dbReference>
<dbReference type="CDD" id="cd10747">
    <property type="entry name" value="DnaJ_C"/>
    <property type="match status" value="1"/>
</dbReference>
<evidence type="ECO:0000256" key="6">
    <source>
        <dbReference type="ARBA" id="ARBA00022833"/>
    </source>
</evidence>
<keyword evidence="7 9" id="KW-0346">Stress response</keyword>
<dbReference type="PRINTS" id="PR00625">
    <property type="entry name" value="JDOMAIN"/>
</dbReference>
<dbReference type="CDD" id="cd10719">
    <property type="entry name" value="DnaJ_zf"/>
    <property type="match status" value="1"/>
</dbReference>
<comment type="cofactor">
    <cofactor evidence="9">
        <name>Zn(2+)</name>
        <dbReference type="ChEBI" id="CHEBI:29105"/>
    </cofactor>
    <text evidence="9">Binds 2 Zn(2+) ions per monomer.</text>
</comment>
<evidence type="ECO:0000256" key="9">
    <source>
        <dbReference type="HAMAP-Rule" id="MF_01152"/>
    </source>
</evidence>
<comment type="domain">
    <text evidence="9">The J domain is necessary and sufficient to stimulate DnaK ATPase activity. Zinc center 1 plays an important role in the autonomous, DnaK-independent chaperone activity of DnaJ. Zinc center 2 is essential for interaction with DnaK and for DnaJ activity.</text>
</comment>
<name>A0ABX0SIZ1_9ACTN</name>
<evidence type="ECO:0000256" key="4">
    <source>
        <dbReference type="ARBA" id="ARBA00022737"/>
    </source>
</evidence>
<evidence type="ECO:0000313" key="14">
    <source>
        <dbReference type="EMBL" id="NIH58370.1"/>
    </source>
</evidence>
<reference evidence="14 15" key="1">
    <citation type="submission" date="2020-02" db="EMBL/GenBank/DDBJ databases">
        <title>Sequencing the genomes of 1000 actinobacteria strains.</title>
        <authorList>
            <person name="Klenk H.-P."/>
        </authorList>
    </citation>
    <scope>NUCLEOTIDE SEQUENCE [LARGE SCALE GENOMIC DNA]</scope>
    <source>
        <strain evidence="14 15">DSM 19609</strain>
    </source>
</reference>
<evidence type="ECO:0000256" key="2">
    <source>
        <dbReference type="ARBA" id="ARBA00022705"/>
    </source>
</evidence>
<dbReference type="InterPro" id="IPR012724">
    <property type="entry name" value="DnaJ"/>
</dbReference>
<keyword evidence="15" id="KW-1185">Reference proteome</keyword>
<feature type="binding site" evidence="9">
    <location>
        <position position="170"/>
    </location>
    <ligand>
        <name>Zn(2+)</name>
        <dbReference type="ChEBI" id="CHEBI:29105"/>
        <label>1</label>
    </ligand>
</feature>
<dbReference type="PROSITE" id="PS00636">
    <property type="entry name" value="DNAJ_1"/>
    <property type="match status" value="1"/>
</dbReference>
<feature type="repeat" description="CXXCXGXG motif" evidence="9">
    <location>
        <begin position="184"/>
        <end position="191"/>
    </location>
</feature>
<evidence type="ECO:0000259" key="13">
    <source>
        <dbReference type="PROSITE" id="PS51188"/>
    </source>
</evidence>
<evidence type="ECO:0000313" key="15">
    <source>
        <dbReference type="Proteomes" id="UP000749311"/>
    </source>
</evidence>
<dbReference type="PROSITE" id="PS50076">
    <property type="entry name" value="DNAJ_2"/>
    <property type="match status" value="1"/>
</dbReference>
<comment type="subunit">
    <text evidence="9">Homodimer.</text>
</comment>
<comment type="caution">
    <text evidence="14">The sequence shown here is derived from an EMBL/GenBank/DDBJ whole genome shotgun (WGS) entry which is preliminary data.</text>
</comment>
<feature type="domain" description="CR-type" evidence="13">
    <location>
        <begin position="154"/>
        <end position="233"/>
    </location>
</feature>
<dbReference type="InterPro" id="IPR008971">
    <property type="entry name" value="HSP40/DnaJ_pept-bd"/>
</dbReference>